<dbReference type="OrthoDB" id="5795793at2759"/>
<dbReference type="SMART" id="SM00042">
    <property type="entry name" value="CUB"/>
    <property type="match status" value="2"/>
</dbReference>
<feature type="transmembrane region" description="Helical" evidence="4">
    <location>
        <begin position="639"/>
        <end position="664"/>
    </location>
</feature>
<evidence type="ECO:0000256" key="3">
    <source>
        <dbReference type="SAM" id="MobiDB-lite"/>
    </source>
</evidence>
<proteinExistence type="predicted"/>
<feature type="compositionally biased region" description="Acidic residues" evidence="3">
    <location>
        <begin position="20"/>
        <end position="30"/>
    </location>
</feature>
<dbReference type="SUPFAM" id="SSF49854">
    <property type="entry name" value="Spermadhesin, CUB domain"/>
    <property type="match status" value="2"/>
</dbReference>
<accession>A0A8R1YWJ6</accession>
<sequence length="1405" mass="159572">MIVRVLIFALFVTACVTGEDTNEDEGESDTDNEKEPQEVPELCTDYEIFTLTELASNPELEFSGKATCTHYEKIFQFNPDTEAKRGHVLTVAEVTGQKHLSFVVSEFTLSDNGTIMRTLIRPGEIIGGHTWFAPTTGILIQFTREGRSMEEGHEYTFKGTITNTPTNHHCPYPFIDLHSDEIFFMPDTLIEYYCDAIVTAPPGYDVRIDHISEEVGDSDLVIRVWDEAKNELEFLESFPVKDLLPGANPIVLDIANRGKHSHHVEIQVSAVKLNCDCPPRLFTFNHSQNSALFQSPDYPKAHCRMISCQTTFFLPVELREKYKMKLDRFDILAHGVIEIDQGTSGITTQNDRMTRTFTFESPNITLKYLPEGKRYGDVYSIAITLIERQKGCDCPAQAAINEELSFGIAAKCKQLDCLYELPQFDDNTVRYFNTHDATNDYIGSRRTGERSDRYSYDPGEGTYEFDSWANRDEKMIIRFHRENPTPEATKFIFRYTTSGRHVSHAERCKCDNETIVLESNQTTDFTSPDWPGHYCNNLACVTTFVAPMHHHLEVKLSTISLEPNVDRIVFFEGTNTTATHIELVTGELIIPEAIASVGSIMTTVFISNGAVSFYGFNGTITAVMDKTWADHLKHHISAWWWLIAIFLLISIADDQTVSISWTYVYRVQNCYGRKLFALSEIENVLVFSDKTNCSDYDKQFRITTVFISNGAVAFDGFNGTITAVMDKSWCDHLKHQISVWWWLIGIILMISTVSATLLIWKRGGLRVWSYDSHEDSSSCRQQETFNLADMEGVLSFDGKATCRQYQKIFQFNPDPSATKGRVLTIPDYSGSSYMNFDVTEFTTYPNGTIDRKIARKGSSIMGGEMRFAPNTGILLNFTRDGGSYYTYDYTFTGKIAETAKHHHCPYPFMELQPYQPMVLDETFVLYACDMLVTAPKDFEVRLDHISDTLADHSTVITLNDGDGNTIERFSEFPVEETMSGTDEVVVHVWRRSDYSHQIKIQVSAVKLNCTCGPSEHVFNASLTPALFETPDYPKRHCKLISCQKTFILPVELRTEYKMQLAPFVITRGVMEIEDGPNGILTRNDRLEDGSFTFESPIVSFKYLPGENRQGDIFSLEMSIVKRQKGCICSHQSNLATTLYVEIPTHCKLMDCLYLMPLFDDNTITYHTERHQTGDYIGWRQRNRLSDDYTIRSGNLSGVWTLTASERMLIRFHRESPTPRPTILNFTYTTSGVHISHEERCGCFNKTILLDSNQAVEFASPDYPAHYCDNLVCVTTYVAPAHHHLELDSISLEPENDRLVIFEGTNITEKHIELVTGETIIPDPISSDSTVLTTIFISNGAVAFDGFNGTITAVMDKSWSDHLKHHISVWWWLIGIILMISIGGAAMFVWKRGGFMRTRSINLMDM</sequence>
<dbReference type="Proteomes" id="UP000005239">
    <property type="component" value="Unassembled WGS sequence"/>
</dbReference>
<dbReference type="Gene3D" id="2.60.120.290">
    <property type="entry name" value="Spermadhesin, CUB domain"/>
    <property type="match status" value="2"/>
</dbReference>
<keyword evidence="7" id="KW-1185">Reference proteome</keyword>
<reference evidence="6" key="2">
    <citation type="submission" date="2022-06" db="UniProtKB">
        <authorList>
            <consortium name="EnsemblMetazoa"/>
        </authorList>
    </citation>
    <scope>IDENTIFICATION</scope>
    <source>
        <strain evidence="6">PS312</strain>
    </source>
</reference>
<protein>
    <submittedName>
        <fullName evidence="6">CUB domain-containing protein</fullName>
    </submittedName>
</protein>
<evidence type="ECO:0000313" key="6">
    <source>
        <dbReference type="EnsemblMetazoa" id="PPA38160.1"/>
    </source>
</evidence>
<keyword evidence="4" id="KW-0812">Transmembrane</keyword>
<feature type="signal peptide" evidence="5">
    <location>
        <begin position="1"/>
        <end position="18"/>
    </location>
</feature>
<evidence type="ECO:0000313" key="7">
    <source>
        <dbReference type="Proteomes" id="UP000005239"/>
    </source>
</evidence>
<evidence type="ECO:0000256" key="1">
    <source>
        <dbReference type="ARBA" id="ARBA00023157"/>
    </source>
</evidence>
<keyword evidence="5" id="KW-0732">Signal</keyword>
<name>A0A2A6B5G8_PRIPA</name>
<dbReference type="InterPro" id="IPR035914">
    <property type="entry name" value="Sperma_CUB_dom_sf"/>
</dbReference>
<dbReference type="PROSITE" id="PS01180">
    <property type="entry name" value="CUB"/>
    <property type="match status" value="2"/>
</dbReference>
<comment type="caution">
    <text evidence="2">Lacks conserved residue(s) required for the propagation of feature annotation.</text>
</comment>
<dbReference type="PANTHER" id="PTHR39385">
    <property type="entry name" value="PROTEIN CBG20422"/>
    <property type="match status" value="1"/>
</dbReference>
<accession>A0A2A6B5G8</accession>
<gene>
    <name evidence="6" type="primary">WBGene00276529</name>
</gene>
<keyword evidence="4" id="KW-1133">Transmembrane helix</keyword>
<evidence type="ECO:0000256" key="5">
    <source>
        <dbReference type="SAM" id="SignalP"/>
    </source>
</evidence>
<evidence type="ECO:0000256" key="4">
    <source>
        <dbReference type="SAM" id="Phobius"/>
    </source>
</evidence>
<dbReference type="Pfam" id="PF00431">
    <property type="entry name" value="CUB"/>
    <property type="match status" value="2"/>
</dbReference>
<feature type="region of interest" description="Disordered" evidence="3">
    <location>
        <begin position="20"/>
        <end position="39"/>
    </location>
</feature>
<feature type="transmembrane region" description="Helical" evidence="4">
    <location>
        <begin position="739"/>
        <end position="760"/>
    </location>
</feature>
<keyword evidence="1" id="KW-1015">Disulfide bond</keyword>
<feature type="chain" id="PRO_5043680241" evidence="5">
    <location>
        <begin position="19"/>
        <end position="1405"/>
    </location>
</feature>
<reference evidence="7" key="1">
    <citation type="journal article" date="2008" name="Nat. Genet.">
        <title>The Pristionchus pacificus genome provides a unique perspective on nematode lifestyle and parasitism.</title>
        <authorList>
            <person name="Dieterich C."/>
            <person name="Clifton S.W."/>
            <person name="Schuster L.N."/>
            <person name="Chinwalla A."/>
            <person name="Delehaunty K."/>
            <person name="Dinkelacker I."/>
            <person name="Fulton L."/>
            <person name="Fulton R."/>
            <person name="Godfrey J."/>
            <person name="Minx P."/>
            <person name="Mitreva M."/>
            <person name="Roeseler W."/>
            <person name="Tian H."/>
            <person name="Witte H."/>
            <person name="Yang S.P."/>
            <person name="Wilson R.K."/>
            <person name="Sommer R.J."/>
        </authorList>
    </citation>
    <scope>NUCLEOTIDE SEQUENCE [LARGE SCALE GENOMIC DNA]</scope>
    <source>
        <strain evidence="7">PS312</strain>
    </source>
</reference>
<dbReference type="InterPro" id="IPR000859">
    <property type="entry name" value="CUB_dom"/>
</dbReference>
<keyword evidence="4" id="KW-0472">Membrane</keyword>
<dbReference type="PANTHER" id="PTHR39385:SF4">
    <property type="entry name" value="CUB DOMAIN-CONTAINING PROTEIN"/>
    <property type="match status" value="1"/>
</dbReference>
<feature type="transmembrane region" description="Helical" evidence="4">
    <location>
        <begin position="1368"/>
        <end position="1389"/>
    </location>
</feature>
<dbReference type="EnsemblMetazoa" id="PPA38160.1">
    <property type="protein sequence ID" value="PPA38160.1"/>
    <property type="gene ID" value="WBGene00276529"/>
</dbReference>
<dbReference type="CDD" id="cd00041">
    <property type="entry name" value="CUB"/>
    <property type="match status" value="2"/>
</dbReference>
<organism evidence="6 7">
    <name type="scientific">Pristionchus pacificus</name>
    <name type="common">Parasitic nematode worm</name>
    <dbReference type="NCBI Taxonomy" id="54126"/>
    <lineage>
        <taxon>Eukaryota</taxon>
        <taxon>Metazoa</taxon>
        <taxon>Ecdysozoa</taxon>
        <taxon>Nematoda</taxon>
        <taxon>Chromadorea</taxon>
        <taxon>Rhabditida</taxon>
        <taxon>Rhabditina</taxon>
        <taxon>Diplogasteromorpha</taxon>
        <taxon>Diplogasteroidea</taxon>
        <taxon>Neodiplogasteridae</taxon>
        <taxon>Pristionchus</taxon>
    </lineage>
</organism>
<evidence type="ECO:0000256" key="2">
    <source>
        <dbReference type="PROSITE-ProRule" id="PRU00059"/>
    </source>
</evidence>
<dbReference type="PROSITE" id="PS51257">
    <property type="entry name" value="PROKAR_LIPOPROTEIN"/>
    <property type="match status" value="1"/>
</dbReference>